<keyword evidence="3 5" id="KW-0479">Metal-binding</keyword>
<dbReference type="Gene3D" id="3.30.1330.40">
    <property type="entry name" value="RutC-like"/>
    <property type="match status" value="1"/>
</dbReference>
<dbReference type="EMBL" id="VINQ01000004">
    <property type="protein sequence ID" value="KAA0916855.1"/>
    <property type="molecule type" value="Genomic_DNA"/>
</dbReference>
<dbReference type="RefSeq" id="WP_146611034.1">
    <property type="nucleotide sequence ID" value="NZ_VINQ01000004.1"/>
</dbReference>
<dbReference type="InterPro" id="IPR035959">
    <property type="entry name" value="RutC-like_sf"/>
</dbReference>
<comment type="caution">
    <text evidence="8">The sequence shown here is derived from an EMBL/GenBank/DDBJ whole genome shotgun (WGS) entry which is preliminary data.</text>
</comment>
<feature type="chain" id="PRO_5023014398" evidence="6">
    <location>
        <begin position="22"/>
        <end position="313"/>
    </location>
</feature>
<dbReference type="SUPFAM" id="SSF55298">
    <property type="entry name" value="YjgF-like"/>
    <property type="match status" value="1"/>
</dbReference>
<evidence type="ECO:0000256" key="6">
    <source>
        <dbReference type="SAM" id="SignalP"/>
    </source>
</evidence>
<evidence type="ECO:0000256" key="2">
    <source>
        <dbReference type="ARBA" id="ARBA00022617"/>
    </source>
</evidence>
<dbReference type="SUPFAM" id="SSF46626">
    <property type="entry name" value="Cytochrome c"/>
    <property type="match status" value="1"/>
</dbReference>
<evidence type="ECO:0000256" key="3">
    <source>
        <dbReference type="ARBA" id="ARBA00022723"/>
    </source>
</evidence>
<evidence type="ECO:0000313" key="9">
    <source>
        <dbReference type="Proteomes" id="UP000325291"/>
    </source>
</evidence>
<dbReference type="InterPro" id="IPR036909">
    <property type="entry name" value="Cyt_c-like_dom_sf"/>
</dbReference>
<reference evidence="8 9" key="1">
    <citation type="submission" date="2019-07" db="EMBL/GenBank/DDBJ databases">
        <title>Aquicoccus porphyridii gen. nov., sp. nov., isolated from a small marine red alga, Porphyridium marinum.</title>
        <authorList>
            <person name="Liu L."/>
        </authorList>
    </citation>
    <scope>NUCLEOTIDE SEQUENCE [LARGE SCALE GENOMIC DNA]</scope>
    <source>
        <strain evidence="8 9">L1 8-17</strain>
    </source>
</reference>
<dbReference type="InterPro" id="IPR019897">
    <property type="entry name" value="RidA_CS"/>
</dbReference>
<sequence length="313" mass="33119">MKSRFLSVLAMAGLGTAPVFAQDDSGTEQFISPVSDEAMFEGGGGYTSTDGEELYNTFCAGCHMPAGEGASGAGEYPPLSGNPRLEFAAYPITIIVNGQGGMPGLGHLLSDEQVLEVTSYIQSDLGNDYAPDGTLQMVADTRPVEEGEVLAEHEVEEENVDPDREDGGGNETGVVRHRIPNSNFPILLAAEIPADATLVYLSGTVPQVVNPDAAEGSPERYGDTTAQTVSTLASIEQKLASIGLDMADVVKMQVYLVSPEGADAMDFAGFMEGYVRFFGTETQPELPTRSVFEVAGLANPSWLVEIEVVAVRP</sequence>
<comment type="similarity">
    <text evidence="1">Belongs to the RutC family.</text>
</comment>
<feature type="domain" description="Cytochrome c" evidence="7">
    <location>
        <begin position="46"/>
        <end position="125"/>
    </location>
</feature>
<evidence type="ECO:0000256" key="5">
    <source>
        <dbReference type="PROSITE-ProRule" id="PRU00433"/>
    </source>
</evidence>
<accession>A0A5A9ZII3</accession>
<protein>
    <submittedName>
        <fullName evidence="8">C-type cytochrome</fullName>
    </submittedName>
</protein>
<dbReference type="Pfam" id="PF01042">
    <property type="entry name" value="Ribonuc_L-PSP"/>
    <property type="match status" value="1"/>
</dbReference>
<dbReference type="Gene3D" id="1.10.760.10">
    <property type="entry name" value="Cytochrome c-like domain"/>
    <property type="match status" value="1"/>
</dbReference>
<dbReference type="PROSITE" id="PS01094">
    <property type="entry name" value="UPF0076"/>
    <property type="match status" value="1"/>
</dbReference>
<dbReference type="GO" id="GO:0009055">
    <property type="term" value="F:electron transfer activity"/>
    <property type="evidence" value="ECO:0007669"/>
    <property type="project" value="InterPro"/>
</dbReference>
<proteinExistence type="inferred from homology"/>
<name>A0A5A9ZII3_9RHOB</name>
<evidence type="ECO:0000313" key="8">
    <source>
        <dbReference type="EMBL" id="KAA0916855.1"/>
    </source>
</evidence>
<evidence type="ECO:0000259" key="7">
    <source>
        <dbReference type="PROSITE" id="PS51007"/>
    </source>
</evidence>
<dbReference type="InterPro" id="IPR006175">
    <property type="entry name" value="YjgF/YER057c/UK114"/>
</dbReference>
<dbReference type="PANTHER" id="PTHR35008:SF4">
    <property type="entry name" value="BLL4482 PROTEIN"/>
    <property type="match status" value="1"/>
</dbReference>
<keyword evidence="6" id="KW-0732">Signal</keyword>
<keyword evidence="9" id="KW-1185">Reference proteome</keyword>
<dbReference type="PROSITE" id="PS51007">
    <property type="entry name" value="CYTC"/>
    <property type="match status" value="1"/>
</dbReference>
<dbReference type="GO" id="GO:0020037">
    <property type="term" value="F:heme binding"/>
    <property type="evidence" value="ECO:0007669"/>
    <property type="project" value="InterPro"/>
</dbReference>
<dbReference type="Proteomes" id="UP000325291">
    <property type="component" value="Unassembled WGS sequence"/>
</dbReference>
<dbReference type="AlphaFoldDB" id="A0A5A9ZII3"/>
<dbReference type="CDD" id="cd06151">
    <property type="entry name" value="YjgF_YER057c_UK114_like_3"/>
    <property type="match status" value="1"/>
</dbReference>
<dbReference type="PANTHER" id="PTHR35008">
    <property type="entry name" value="BLL4482 PROTEIN-RELATED"/>
    <property type="match status" value="1"/>
</dbReference>
<keyword evidence="2 5" id="KW-0349">Heme</keyword>
<keyword evidence="4 5" id="KW-0408">Iron</keyword>
<gene>
    <name evidence="8" type="ORF">FLO80_08560</name>
</gene>
<dbReference type="GO" id="GO:0046872">
    <property type="term" value="F:metal ion binding"/>
    <property type="evidence" value="ECO:0007669"/>
    <property type="project" value="UniProtKB-KW"/>
</dbReference>
<dbReference type="InterPro" id="IPR051459">
    <property type="entry name" value="Cytochrome_c-type_DH"/>
</dbReference>
<dbReference type="InterPro" id="IPR009056">
    <property type="entry name" value="Cyt_c-like_dom"/>
</dbReference>
<evidence type="ECO:0000256" key="1">
    <source>
        <dbReference type="ARBA" id="ARBA00010552"/>
    </source>
</evidence>
<organism evidence="8 9">
    <name type="scientific">Aquicoccus porphyridii</name>
    <dbReference type="NCBI Taxonomy" id="1852029"/>
    <lineage>
        <taxon>Bacteria</taxon>
        <taxon>Pseudomonadati</taxon>
        <taxon>Pseudomonadota</taxon>
        <taxon>Alphaproteobacteria</taxon>
        <taxon>Rhodobacterales</taxon>
        <taxon>Paracoccaceae</taxon>
        <taxon>Aquicoccus</taxon>
    </lineage>
</organism>
<evidence type="ECO:0000256" key="4">
    <source>
        <dbReference type="ARBA" id="ARBA00023004"/>
    </source>
</evidence>
<feature type="signal peptide" evidence="6">
    <location>
        <begin position="1"/>
        <end position="21"/>
    </location>
</feature>
<dbReference type="Pfam" id="PF13442">
    <property type="entry name" value="Cytochrome_CBB3"/>
    <property type="match status" value="1"/>
</dbReference>